<dbReference type="EMBL" id="KC821620">
    <property type="protein sequence ID" value="AGO48589.1"/>
    <property type="molecule type" value="Genomic_DNA"/>
</dbReference>
<protein>
    <submittedName>
        <fullName evidence="1">Uncharacterized protein</fullName>
    </submittedName>
</protein>
<proteinExistence type="predicted"/>
<dbReference type="Proteomes" id="UP000014728">
    <property type="component" value="Segment"/>
</dbReference>
<dbReference type="GeneID" id="16797242"/>
<sequence>MEINKNKSRISELESLQSRYEKKIKEYDSLGLDSSYAKNVKKCIDNRIKKLT</sequence>
<gene>
    <name evidence="1" type="ORF">Phi18:3_gp077</name>
</gene>
<dbReference type="RefSeq" id="YP_008241270.1">
    <property type="nucleotide sequence ID" value="NC_021794.1"/>
</dbReference>
<organism evidence="1 2">
    <name type="scientific">Cellulophaga phage phi18:3</name>
    <dbReference type="NCBI Taxonomy" id="1327983"/>
    <lineage>
        <taxon>Viruses</taxon>
        <taxon>Duplodnaviria</taxon>
        <taxon>Heunggongvirae</taxon>
        <taxon>Uroviricota</taxon>
        <taxon>Caudoviricetes</taxon>
        <taxon>Pachyviridae</taxon>
        <taxon>Baltivirus</taxon>
        <taxon>Baltivirus phi18tres</taxon>
    </lineage>
</organism>
<dbReference type="OrthoDB" id="37586at10239"/>
<evidence type="ECO:0000313" key="2">
    <source>
        <dbReference type="Proteomes" id="UP000014728"/>
    </source>
</evidence>
<evidence type="ECO:0000313" key="1">
    <source>
        <dbReference type="EMBL" id="AGO48589.1"/>
    </source>
</evidence>
<keyword evidence="2" id="KW-1185">Reference proteome</keyword>
<dbReference type="KEGG" id="vg:16797242"/>
<name>R9ZZ23_9CAUD</name>
<accession>R9ZZ23</accession>
<reference evidence="1 2" key="1">
    <citation type="journal article" date="2013" name="Proc. Natl. Acad. Sci. U.S.A.">
        <title>Twelve previously unknown phage genera are ubiquitous in global oceans.</title>
        <authorList>
            <person name="Holmfeldt K."/>
            <person name="Solonenko N."/>
            <person name="Shah M."/>
            <person name="Corrier K."/>
            <person name="Riemann L."/>
            <person name="Verberkmoes N.C."/>
            <person name="Sullivan M.B."/>
        </authorList>
    </citation>
    <scope>NUCLEOTIDE SEQUENCE [LARGE SCALE GENOMIC DNA]</scope>
    <source>
        <strain evidence="1">Phi18:3</strain>
    </source>
</reference>
<reference evidence="2" key="2">
    <citation type="submission" date="2013-03" db="EMBL/GenBank/DDBJ databases">
        <title>The Cellulophaga phages: a novel, diverse, and globally ubiquitous model system.</title>
        <authorList>
            <person name="Holmfeldt K."/>
            <person name="Solonenko N."/>
            <person name="Shah M."/>
            <person name="Corrier K."/>
            <person name="Riemann L."/>
            <person name="VerBerkmoes N.C."/>
            <person name="Sullivan M.B."/>
        </authorList>
    </citation>
    <scope>NUCLEOTIDE SEQUENCE [LARGE SCALE GENOMIC DNA]</scope>
</reference>